<dbReference type="Gene3D" id="3.40.50.720">
    <property type="entry name" value="NAD(P)-binding Rossmann-like Domain"/>
    <property type="match status" value="1"/>
</dbReference>
<sequence length="242" mass="26574">MKVLLTGGGGRLGTELRTLLPGVVAPPSATMNITDISQVMSVVKFEKPDIIVHAAAFTDVKLAETKRTECWSVNVEGTRNMVQAANEVGAILFHISTDYVFSGELGGYKESDTPGPTVNYYALTKLIAEEAVRCAEKYIIVRTSFRPREFQYPIAFSDVYTSQDYVDVIAPDIALAINLSSRITPSILHIATERKSVYELARRRNTKVTSGLKAQAGVPLPGDVSLNCDRWEDIKHSLLPII</sequence>
<comment type="similarity">
    <text evidence="1 2">Belongs to the dTDP-4-dehydrorhamnose reductase family.</text>
</comment>
<protein>
    <recommendedName>
        <fullName evidence="2">dTDP-4-dehydrorhamnose reductase</fullName>
        <ecNumber evidence="2">1.1.1.133</ecNumber>
    </recommendedName>
</protein>
<keyword evidence="5" id="KW-1185">Reference proteome</keyword>
<comment type="function">
    <text evidence="2">Catalyzes the reduction of dTDP-6-deoxy-L-lyxo-4-hexulose to yield dTDP-L-rhamnose.</text>
</comment>
<evidence type="ECO:0000256" key="2">
    <source>
        <dbReference type="RuleBase" id="RU364082"/>
    </source>
</evidence>
<dbReference type="PANTHER" id="PTHR10491">
    <property type="entry name" value="DTDP-4-DEHYDRORHAMNOSE REDUCTASE"/>
    <property type="match status" value="1"/>
</dbReference>
<evidence type="ECO:0000259" key="3">
    <source>
        <dbReference type="Pfam" id="PF04321"/>
    </source>
</evidence>
<dbReference type="Pfam" id="PF04321">
    <property type="entry name" value="RmlD_sub_bind"/>
    <property type="match status" value="1"/>
</dbReference>
<proteinExistence type="inferred from homology"/>
<dbReference type="SUPFAM" id="SSF51735">
    <property type="entry name" value="NAD(P)-binding Rossmann-fold domains"/>
    <property type="match status" value="1"/>
</dbReference>
<name>A0ABQ2FG57_9DEIO</name>
<dbReference type="RefSeq" id="WP_189068113.1">
    <property type="nucleotide sequence ID" value="NZ_BMPE01000002.1"/>
</dbReference>
<feature type="domain" description="RmlD-like substrate binding" evidence="3">
    <location>
        <begin position="1"/>
        <end position="144"/>
    </location>
</feature>
<keyword evidence="2" id="KW-0521">NADP</keyword>
<dbReference type="EC" id="1.1.1.133" evidence="2"/>
<dbReference type="EMBL" id="BMPE01000002">
    <property type="protein sequence ID" value="GGK95258.1"/>
    <property type="molecule type" value="Genomic_DNA"/>
</dbReference>
<dbReference type="Proteomes" id="UP000604341">
    <property type="component" value="Unassembled WGS sequence"/>
</dbReference>
<evidence type="ECO:0000256" key="1">
    <source>
        <dbReference type="ARBA" id="ARBA00010944"/>
    </source>
</evidence>
<reference evidence="5" key="1">
    <citation type="journal article" date="2019" name="Int. J. Syst. Evol. Microbiol.">
        <title>The Global Catalogue of Microorganisms (GCM) 10K type strain sequencing project: providing services to taxonomists for standard genome sequencing and annotation.</title>
        <authorList>
            <consortium name="The Broad Institute Genomics Platform"/>
            <consortium name="The Broad Institute Genome Sequencing Center for Infectious Disease"/>
            <person name="Wu L."/>
            <person name="Ma J."/>
        </authorList>
    </citation>
    <scope>NUCLEOTIDE SEQUENCE [LARGE SCALE GENOMIC DNA]</scope>
    <source>
        <strain evidence="5">JCM 19173</strain>
    </source>
</reference>
<comment type="pathway">
    <text evidence="2">Carbohydrate biosynthesis; dTDP-L-rhamnose biosynthesis.</text>
</comment>
<comment type="caution">
    <text evidence="4">The sequence shown here is derived from an EMBL/GenBank/DDBJ whole genome shotgun (WGS) entry which is preliminary data.</text>
</comment>
<keyword evidence="2" id="KW-0560">Oxidoreductase</keyword>
<dbReference type="PANTHER" id="PTHR10491:SF4">
    <property type="entry name" value="METHIONINE ADENOSYLTRANSFERASE 2 SUBUNIT BETA"/>
    <property type="match status" value="1"/>
</dbReference>
<dbReference type="InterPro" id="IPR005913">
    <property type="entry name" value="dTDP_dehydrorham_reduct"/>
</dbReference>
<accession>A0ABQ2FG57</accession>
<dbReference type="InterPro" id="IPR036291">
    <property type="entry name" value="NAD(P)-bd_dom_sf"/>
</dbReference>
<evidence type="ECO:0000313" key="4">
    <source>
        <dbReference type="EMBL" id="GGK95258.1"/>
    </source>
</evidence>
<dbReference type="InterPro" id="IPR029903">
    <property type="entry name" value="RmlD-like-bd"/>
</dbReference>
<gene>
    <name evidence="4" type="ORF">GCM10010844_12150</name>
</gene>
<evidence type="ECO:0000313" key="5">
    <source>
        <dbReference type="Proteomes" id="UP000604341"/>
    </source>
</evidence>
<organism evidence="4 5">
    <name type="scientific">Deinococcus radiotolerans</name>
    <dbReference type="NCBI Taxonomy" id="1309407"/>
    <lineage>
        <taxon>Bacteria</taxon>
        <taxon>Thermotogati</taxon>
        <taxon>Deinococcota</taxon>
        <taxon>Deinococci</taxon>
        <taxon>Deinococcales</taxon>
        <taxon>Deinococcaceae</taxon>
        <taxon>Deinococcus</taxon>
    </lineage>
</organism>